<feature type="region of interest" description="Disordered" evidence="1">
    <location>
        <begin position="38"/>
        <end position="111"/>
    </location>
</feature>
<evidence type="ECO:0000256" key="1">
    <source>
        <dbReference type="SAM" id="MobiDB-lite"/>
    </source>
</evidence>
<dbReference type="EMBL" id="KN823168">
    <property type="protein sequence ID" value="KIO20613.1"/>
    <property type="molecule type" value="Genomic_DNA"/>
</dbReference>
<feature type="compositionally biased region" description="Polar residues" evidence="1">
    <location>
        <begin position="67"/>
        <end position="77"/>
    </location>
</feature>
<name>A0A0C3KGJ2_9AGAM</name>
<protein>
    <submittedName>
        <fullName evidence="2">Uncharacterized protein</fullName>
    </submittedName>
</protein>
<evidence type="ECO:0000313" key="3">
    <source>
        <dbReference type="Proteomes" id="UP000054248"/>
    </source>
</evidence>
<sequence length="159" mass="16481">MPSYITPEPKKWEEMGESCSPSLNRVLLFGLSVLPCNHSTTPLSMDSPGAPASPSPSTPSSGDEETFGTQFSASNASPVPKRRAVASANSGGPSHRTRHNTGKQPTGTTATAGSALSLMGIGATSASSIKDEVVDIAYMNELKALVGDPFDDTQLLSRS</sequence>
<dbReference type="HOGENOM" id="CLU_1662099_0_0_1"/>
<dbReference type="AlphaFoldDB" id="A0A0C3KGJ2"/>
<reference evidence="2 3" key="1">
    <citation type="submission" date="2014-04" db="EMBL/GenBank/DDBJ databases">
        <authorList>
            <consortium name="DOE Joint Genome Institute"/>
            <person name="Kuo A."/>
            <person name="Girlanda M."/>
            <person name="Perotto S."/>
            <person name="Kohler A."/>
            <person name="Nagy L.G."/>
            <person name="Floudas D."/>
            <person name="Copeland A."/>
            <person name="Barry K.W."/>
            <person name="Cichocki N."/>
            <person name="Veneault-Fourrey C."/>
            <person name="LaButti K."/>
            <person name="Lindquist E.A."/>
            <person name="Lipzen A."/>
            <person name="Lundell T."/>
            <person name="Morin E."/>
            <person name="Murat C."/>
            <person name="Sun H."/>
            <person name="Tunlid A."/>
            <person name="Henrissat B."/>
            <person name="Grigoriev I.V."/>
            <person name="Hibbett D.S."/>
            <person name="Martin F."/>
            <person name="Nordberg H.P."/>
            <person name="Cantor M.N."/>
            <person name="Hua S.X."/>
        </authorList>
    </citation>
    <scope>NUCLEOTIDE SEQUENCE [LARGE SCALE GENOMIC DNA]</scope>
    <source>
        <strain evidence="2 3">MUT 4182</strain>
    </source>
</reference>
<dbReference type="Proteomes" id="UP000054248">
    <property type="component" value="Unassembled WGS sequence"/>
</dbReference>
<evidence type="ECO:0000313" key="2">
    <source>
        <dbReference type="EMBL" id="KIO20613.1"/>
    </source>
</evidence>
<accession>A0A0C3KGJ2</accession>
<proteinExistence type="predicted"/>
<reference evidence="3" key="2">
    <citation type="submission" date="2015-01" db="EMBL/GenBank/DDBJ databases">
        <title>Evolutionary Origins and Diversification of the Mycorrhizal Mutualists.</title>
        <authorList>
            <consortium name="DOE Joint Genome Institute"/>
            <consortium name="Mycorrhizal Genomics Consortium"/>
            <person name="Kohler A."/>
            <person name="Kuo A."/>
            <person name="Nagy L.G."/>
            <person name="Floudas D."/>
            <person name="Copeland A."/>
            <person name="Barry K.W."/>
            <person name="Cichocki N."/>
            <person name="Veneault-Fourrey C."/>
            <person name="LaButti K."/>
            <person name="Lindquist E.A."/>
            <person name="Lipzen A."/>
            <person name="Lundell T."/>
            <person name="Morin E."/>
            <person name="Murat C."/>
            <person name="Riley R."/>
            <person name="Ohm R."/>
            <person name="Sun H."/>
            <person name="Tunlid A."/>
            <person name="Henrissat B."/>
            <person name="Grigoriev I.V."/>
            <person name="Hibbett D.S."/>
            <person name="Martin F."/>
        </authorList>
    </citation>
    <scope>NUCLEOTIDE SEQUENCE [LARGE SCALE GENOMIC DNA]</scope>
    <source>
        <strain evidence="3">MUT 4182</strain>
    </source>
</reference>
<gene>
    <name evidence="2" type="ORF">M407DRAFT_134895</name>
</gene>
<dbReference type="OrthoDB" id="3243280at2759"/>
<organism evidence="2 3">
    <name type="scientific">Tulasnella calospora MUT 4182</name>
    <dbReference type="NCBI Taxonomy" id="1051891"/>
    <lineage>
        <taxon>Eukaryota</taxon>
        <taxon>Fungi</taxon>
        <taxon>Dikarya</taxon>
        <taxon>Basidiomycota</taxon>
        <taxon>Agaricomycotina</taxon>
        <taxon>Agaricomycetes</taxon>
        <taxon>Cantharellales</taxon>
        <taxon>Tulasnellaceae</taxon>
        <taxon>Tulasnella</taxon>
    </lineage>
</organism>
<keyword evidence="3" id="KW-1185">Reference proteome</keyword>